<evidence type="ECO:0000256" key="3">
    <source>
        <dbReference type="ARBA" id="ARBA00022490"/>
    </source>
</evidence>
<dbReference type="VEuPathDB" id="FungiDB:B1J91_L05588g"/>
<proteinExistence type="inferred from homology"/>
<dbReference type="PROSITE" id="PS50263">
    <property type="entry name" value="CN_HYDROLASE"/>
    <property type="match status" value="1"/>
</dbReference>
<dbReference type="Pfam" id="PF00795">
    <property type="entry name" value="CN_hydrolase"/>
    <property type="match status" value="1"/>
</dbReference>
<accession>A0A0W0DA51</accession>
<evidence type="ECO:0000256" key="2">
    <source>
        <dbReference type="ARBA" id="ARBA00010613"/>
    </source>
</evidence>
<evidence type="ECO:0000313" key="7">
    <source>
        <dbReference type="EMBL" id="KTB04926.1"/>
    </source>
</evidence>
<dbReference type="GO" id="GO:0043605">
    <property type="term" value="P:amide catabolic process"/>
    <property type="evidence" value="ECO:0007669"/>
    <property type="project" value="EnsemblFungi"/>
</dbReference>
<dbReference type="InterPro" id="IPR045254">
    <property type="entry name" value="Nit1/2_C-N_Hydrolase"/>
</dbReference>
<dbReference type="FunFam" id="3.60.110.10:FF:000024">
    <property type="entry name" value="Deaminated glutathione amidase"/>
    <property type="match status" value="1"/>
</dbReference>
<feature type="domain" description="CN hydrolase" evidence="5">
    <location>
        <begin position="3"/>
        <end position="285"/>
    </location>
</feature>
<evidence type="ECO:0000259" key="5">
    <source>
        <dbReference type="PROSITE" id="PS50263"/>
    </source>
</evidence>
<evidence type="ECO:0000256" key="4">
    <source>
        <dbReference type="ARBA" id="ARBA00022801"/>
    </source>
</evidence>
<dbReference type="GO" id="GO:0110050">
    <property type="term" value="F:deaminated glutathione amidase activity"/>
    <property type="evidence" value="ECO:0007669"/>
    <property type="project" value="EnsemblFungi"/>
</dbReference>
<organism evidence="6 8">
    <name type="scientific">Candida glabrata</name>
    <name type="common">Yeast</name>
    <name type="synonym">Torulopsis glabrata</name>
    <dbReference type="NCBI Taxonomy" id="5478"/>
    <lineage>
        <taxon>Eukaryota</taxon>
        <taxon>Fungi</taxon>
        <taxon>Dikarya</taxon>
        <taxon>Ascomycota</taxon>
        <taxon>Saccharomycotina</taxon>
        <taxon>Saccharomycetes</taxon>
        <taxon>Saccharomycetales</taxon>
        <taxon>Saccharomycetaceae</taxon>
        <taxon>Nakaseomyces</taxon>
    </lineage>
</organism>
<dbReference type="GO" id="GO:0005737">
    <property type="term" value="C:cytoplasm"/>
    <property type="evidence" value="ECO:0007669"/>
    <property type="project" value="UniProtKB-SubCell"/>
</dbReference>
<dbReference type="InterPro" id="IPR003010">
    <property type="entry name" value="C-N_Hydrolase"/>
</dbReference>
<sequence length="313" mass="34945">MSVKIAIGQLCSSSQHAQNLSIVASLIERAIKLDARVIFFPEATDYLSQNATHSRVLAKSSPTFVDDLRLKIKDINERYKSEKRAIDVSIGVHLPPSEQDILKGDDRVKNVLLYIDSSGVIRSSYTKLHLFDVDVPNGPILKESQSVQPGDQIPSIIDTPAGKLGCSICYDIRFPELALRLRSMGAQILCYPSAFTMKTGQAHWELLGRARAIDTQCYVVMPGQSGTHNVTGDTWSKTADSKTNPNSVTRMSWGHSMIINPWGDVIARSDETINEPQLVVSDIDLKSMERVRVNMPLWQQRRLDLFDNNYSIT</sequence>
<protein>
    <submittedName>
        <fullName evidence="6">Putative hydrolase NIT2</fullName>
    </submittedName>
</protein>
<gene>
    <name evidence="6" type="ORF">AO440_004672</name>
    <name evidence="7" type="ORF">AO440_004914</name>
</gene>
<comment type="subcellular location">
    <subcellularLocation>
        <location evidence="1">Cytoplasm</location>
    </subcellularLocation>
</comment>
<keyword evidence="3" id="KW-0963">Cytoplasm</keyword>
<dbReference type="VEuPathDB" id="FungiDB:CAGL0L05588g"/>
<dbReference type="Proteomes" id="UP000054886">
    <property type="component" value="Unassembled WGS sequence"/>
</dbReference>
<dbReference type="EMBL" id="LLZZ01000132">
    <property type="protein sequence ID" value="KTB01161.1"/>
    <property type="molecule type" value="Genomic_DNA"/>
</dbReference>
<dbReference type="VEuPathDB" id="FungiDB:GWK60_L09647"/>
<dbReference type="AlphaFoldDB" id="A0A0W0DA51"/>
<reference evidence="6 8" key="1">
    <citation type="submission" date="2015-10" db="EMBL/GenBank/DDBJ databases">
        <title>Draft genomes sequences of Candida glabrata isolates 1A, 1B, 2A, 2B, 3A and 3B.</title>
        <authorList>
            <person name="Haavelsrud O.E."/>
            <person name="Gaustad P."/>
        </authorList>
    </citation>
    <scope>NUCLEOTIDE SEQUENCE [LARGE SCALE GENOMIC DNA]</scope>
    <source>
        <strain evidence="6">910700640</strain>
    </source>
</reference>
<dbReference type="PROSITE" id="PS01227">
    <property type="entry name" value="UPF0012"/>
    <property type="match status" value="1"/>
</dbReference>
<evidence type="ECO:0000256" key="1">
    <source>
        <dbReference type="ARBA" id="ARBA00004496"/>
    </source>
</evidence>
<comment type="similarity">
    <text evidence="2">Belongs to the carbon-nitrogen hydrolase superfamily. NIT1/NIT2 family.</text>
</comment>
<dbReference type="OrthoDB" id="10250282at2759"/>
<dbReference type="EMBL" id="LLZZ01000115">
    <property type="protein sequence ID" value="KTB04926.1"/>
    <property type="molecule type" value="Genomic_DNA"/>
</dbReference>
<dbReference type="Gene3D" id="3.60.110.10">
    <property type="entry name" value="Carbon-nitrogen hydrolase"/>
    <property type="match status" value="1"/>
</dbReference>
<dbReference type="InterPro" id="IPR001110">
    <property type="entry name" value="UPF0012_CS"/>
</dbReference>
<dbReference type="SUPFAM" id="SSF56317">
    <property type="entry name" value="Carbon-nitrogen hydrolase"/>
    <property type="match status" value="1"/>
</dbReference>
<name>A0A0W0DA51_CANGB</name>
<dbReference type="CDD" id="cd07572">
    <property type="entry name" value="nit"/>
    <property type="match status" value="1"/>
</dbReference>
<dbReference type="InterPro" id="IPR036526">
    <property type="entry name" value="C-N_Hydrolase_sf"/>
</dbReference>
<comment type="caution">
    <text evidence="6">The sequence shown here is derived from an EMBL/GenBank/DDBJ whole genome shotgun (WGS) entry which is preliminary data.</text>
</comment>
<keyword evidence="4 6" id="KW-0378">Hydrolase</keyword>
<dbReference type="VEuPathDB" id="FungiDB:GVI51_L05445"/>
<dbReference type="PANTHER" id="PTHR23088">
    <property type="entry name" value="NITRILASE-RELATED"/>
    <property type="match status" value="1"/>
</dbReference>
<dbReference type="PANTHER" id="PTHR23088:SF27">
    <property type="entry name" value="DEAMINATED GLUTATHIONE AMIDASE"/>
    <property type="match status" value="1"/>
</dbReference>
<evidence type="ECO:0000313" key="8">
    <source>
        <dbReference type="Proteomes" id="UP000054886"/>
    </source>
</evidence>
<evidence type="ECO:0000313" key="6">
    <source>
        <dbReference type="EMBL" id="KTB01161.1"/>
    </source>
</evidence>